<keyword evidence="5" id="KW-0472">Membrane</keyword>
<evidence type="ECO:0000313" key="6">
    <source>
        <dbReference type="EMBL" id="KAJ8050707.1"/>
    </source>
</evidence>
<dbReference type="Pfam" id="PF00106">
    <property type="entry name" value="adh_short"/>
    <property type="match status" value="1"/>
</dbReference>
<dbReference type="InterPro" id="IPR051019">
    <property type="entry name" value="VLCFA-Steroid_DH"/>
</dbReference>
<dbReference type="GO" id="GO:0005783">
    <property type="term" value="C:endoplasmic reticulum"/>
    <property type="evidence" value="ECO:0007669"/>
    <property type="project" value="TreeGrafter"/>
</dbReference>
<evidence type="ECO:0000313" key="7">
    <source>
        <dbReference type="Proteomes" id="UP001152320"/>
    </source>
</evidence>
<keyword evidence="2" id="KW-0521">NADP</keyword>
<dbReference type="Proteomes" id="UP001152320">
    <property type="component" value="Chromosome 1"/>
</dbReference>
<sequence>MDDNQLFGRFNTVFAGVGALCTLYAATKIVVFLLKSIKMFVLRLGTNLKKYGTWAAVTGATDGIGKAYAEQLASKGLNIVLLSRTESKLEAVAAEIRSKYNVETKIIAVDFSGGVEIYSDIAAKLEGLEVGVLVNNVGTSYSYPQYFCELPEPEKFIPSLITTNCLAVTMMTNIVLPSMLSRKKGLIINVASAAGTLPSPLLTVYSGTKAYVDFFSRSLNTEYASKGIIVQSVLPFFVVSKLSKIRKSSLTVPTATSYVKSALATVGTETRTFGCFMHNLQGAVGTSFPESVVVYFLTSMLLAGRKRLMEAEKTKTEQRREDNANPKKEI</sequence>
<organism evidence="6 7">
    <name type="scientific">Holothuria leucospilota</name>
    <name type="common">Black long sea cucumber</name>
    <name type="synonym">Mertensiothuria leucospilota</name>
    <dbReference type="NCBI Taxonomy" id="206669"/>
    <lineage>
        <taxon>Eukaryota</taxon>
        <taxon>Metazoa</taxon>
        <taxon>Echinodermata</taxon>
        <taxon>Eleutherozoa</taxon>
        <taxon>Echinozoa</taxon>
        <taxon>Holothuroidea</taxon>
        <taxon>Aspidochirotacea</taxon>
        <taxon>Aspidochirotida</taxon>
        <taxon>Holothuriidae</taxon>
        <taxon>Holothuria</taxon>
    </lineage>
</organism>
<dbReference type="AlphaFoldDB" id="A0A9Q1CSD4"/>
<evidence type="ECO:0000256" key="4">
    <source>
        <dbReference type="RuleBase" id="RU000363"/>
    </source>
</evidence>
<comment type="caution">
    <text evidence="6">The sequence shown here is derived from an EMBL/GenBank/DDBJ whole genome shotgun (WGS) entry which is preliminary data.</text>
</comment>
<evidence type="ECO:0000256" key="1">
    <source>
        <dbReference type="ARBA" id="ARBA00006484"/>
    </source>
</evidence>
<dbReference type="PIRSF" id="PIRSF000126">
    <property type="entry name" value="11-beta-HSD1"/>
    <property type="match status" value="1"/>
</dbReference>
<name>A0A9Q1CSD4_HOLLE</name>
<dbReference type="PANTHER" id="PTHR43899:SF13">
    <property type="entry name" value="RH59310P"/>
    <property type="match status" value="1"/>
</dbReference>
<comment type="similarity">
    <text evidence="1 4">Belongs to the short-chain dehydrogenases/reductases (SDR) family.</text>
</comment>
<dbReference type="CDD" id="cd05356">
    <property type="entry name" value="17beta-HSD1_like_SDR_c"/>
    <property type="match status" value="1"/>
</dbReference>
<keyword evidence="7" id="KW-1185">Reference proteome</keyword>
<dbReference type="OrthoDB" id="5545019at2759"/>
<evidence type="ECO:0000256" key="2">
    <source>
        <dbReference type="ARBA" id="ARBA00022857"/>
    </source>
</evidence>
<gene>
    <name evidence="6" type="ORF">HOLleu_04011</name>
</gene>
<proteinExistence type="inferred from homology"/>
<dbReference type="PANTHER" id="PTHR43899">
    <property type="entry name" value="RH59310P"/>
    <property type="match status" value="1"/>
</dbReference>
<keyword evidence="5" id="KW-0812">Transmembrane</keyword>
<protein>
    <submittedName>
        <fullName evidence="6">Very-long-chain 3-oxoacyl-CoA reductase</fullName>
    </submittedName>
</protein>
<accession>A0A9Q1CSD4</accession>
<reference evidence="6" key="1">
    <citation type="submission" date="2021-10" db="EMBL/GenBank/DDBJ databases">
        <title>Tropical sea cucumber genome reveals ecological adaptation and Cuvierian tubules defense mechanism.</title>
        <authorList>
            <person name="Chen T."/>
        </authorList>
    </citation>
    <scope>NUCLEOTIDE SEQUENCE</scope>
    <source>
        <strain evidence="6">Nanhai2018</strain>
        <tissue evidence="6">Muscle</tissue>
    </source>
</reference>
<dbReference type="InterPro" id="IPR002347">
    <property type="entry name" value="SDR_fam"/>
</dbReference>
<feature type="transmembrane region" description="Helical" evidence="5">
    <location>
        <begin position="12"/>
        <end position="34"/>
    </location>
</feature>
<evidence type="ECO:0000256" key="5">
    <source>
        <dbReference type="SAM" id="Phobius"/>
    </source>
</evidence>
<dbReference type="EMBL" id="JAIZAY010000001">
    <property type="protein sequence ID" value="KAJ8050707.1"/>
    <property type="molecule type" value="Genomic_DNA"/>
</dbReference>
<dbReference type="FunFam" id="3.40.50.720:FF:000137">
    <property type="entry name" value="Hydroxysteroid (17-beta) dehydrogenase 3"/>
    <property type="match status" value="1"/>
</dbReference>
<dbReference type="PRINTS" id="PR00080">
    <property type="entry name" value="SDRFAMILY"/>
</dbReference>
<dbReference type="Gene3D" id="3.40.50.720">
    <property type="entry name" value="NAD(P)-binding Rossmann-like Domain"/>
    <property type="match status" value="1"/>
</dbReference>
<keyword evidence="5" id="KW-1133">Transmembrane helix</keyword>
<dbReference type="SUPFAM" id="SSF51735">
    <property type="entry name" value="NAD(P)-binding Rossmann-fold domains"/>
    <property type="match status" value="1"/>
</dbReference>
<dbReference type="GO" id="GO:0016491">
    <property type="term" value="F:oxidoreductase activity"/>
    <property type="evidence" value="ECO:0007669"/>
    <property type="project" value="UniProtKB-KW"/>
</dbReference>
<evidence type="ECO:0000256" key="3">
    <source>
        <dbReference type="ARBA" id="ARBA00023002"/>
    </source>
</evidence>
<dbReference type="PRINTS" id="PR00081">
    <property type="entry name" value="GDHRDH"/>
</dbReference>
<dbReference type="InterPro" id="IPR036291">
    <property type="entry name" value="NAD(P)-bd_dom_sf"/>
</dbReference>
<keyword evidence="3" id="KW-0560">Oxidoreductase</keyword>